<feature type="transmembrane region" description="Helical" evidence="9">
    <location>
        <begin position="37"/>
        <end position="56"/>
    </location>
</feature>
<keyword evidence="3" id="KW-0813">Transport</keyword>
<evidence type="ECO:0000313" key="11">
    <source>
        <dbReference type="Proteomes" id="UP001382727"/>
    </source>
</evidence>
<feature type="transmembrane region" description="Helical" evidence="9">
    <location>
        <begin position="76"/>
        <end position="93"/>
    </location>
</feature>
<feature type="transmembrane region" description="Helical" evidence="9">
    <location>
        <begin position="329"/>
        <end position="347"/>
    </location>
</feature>
<feature type="compositionally biased region" description="Basic and acidic residues" evidence="8">
    <location>
        <begin position="1"/>
        <end position="10"/>
    </location>
</feature>
<evidence type="ECO:0000256" key="3">
    <source>
        <dbReference type="ARBA" id="ARBA00022448"/>
    </source>
</evidence>
<feature type="transmembrane region" description="Helical" evidence="9">
    <location>
        <begin position="140"/>
        <end position="159"/>
    </location>
</feature>
<dbReference type="Proteomes" id="UP001382727">
    <property type="component" value="Chromosome"/>
</dbReference>
<dbReference type="Pfam" id="PF01032">
    <property type="entry name" value="FecCD"/>
    <property type="match status" value="1"/>
</dbReference>
<protein>
    <submittedName>
        <fullName evidence="10">Iron chelate uptake ABC transporter family permease subunit</fullName>
    </submittedName>
</protein>
<evidence type="ECO:0000256" key="4">
    <source>
        <dbReference type="ARBA" id="ARBA00022475"/>
    </source>
</evidence>
<reference evidence="10 11" key="1">
    <citation type="submission" date="2024-02" db="EMBL/GenBank/DDBJ databases">
        <title>Janibacter sp. nov., isolated from gut of marine sandworm.</title>
        <authorList>
            <person name="Kim B."/>
            <person name="Jun M.O."/>
            <person name="Shin N.-R."/>
        </authorList>
    </citation>
    <scope>NUCLEOTIDE SEQUENCE [LARGE SCALE GENOMIC DNA]</scope>
    <source>
        <strain evidence="10 11">A1S7</strain>
    </source>
</reference>
<feature type="transmembrane region" description="Helical" evidence="9">
    <location>
        <begin position="113"/>
        <end position="134"/>
    </location>
</feature>
<evidence type="ECO:0000256" key="6">
    <source>
        <dbReference type="ARBA" id="ARBA00022989"/>
    </source>
</evidence>
<keyword evidence="5 9" id="KW-0812">Transmembrane</keyword>
<name>A0ABZ2MHJ2_9MICO</name>
<comment type="similarity">
    <text evidence="2">Belongs to the binding-protein-dependent transport system permease family. FecCD subfamily.</text>
</comment>
<keyword evidence="7 9" id="KW-0472">Membrane</keyword>
<feature type="transmembrane region" description="Helical" evidence="9">
    <location>
        <begin position="301"/>
        <end position="320"/>
    </location>
</feature>
<evidence type="ECO:0000256" key="9">
    <source>
        <dbReference type="SAM" id="Phobius"/>
    </source>
</evidence>
<evidence type="ECO:0000256" key="5">
    <source>
        <dbReference type="ARBA" id="ARBA00022692"/>
    </source>
</evidence>
<evidence type="ECO:0000256" key="2">
    <source>
        <dbReference type="ARBA" id="ARBA00007935"/>
    </source>
</evidence>
<dbReference type="PANTHER" id="PTHR30472:SF19">
    <property type="entry name" value="PETROBACTIN IMPORT SYSTEM PERMEASE PROTEIN YCLO"/>
    <property type="match status" value="1"/>
</dbReference>
<dbReference type="EMBL" id="CP144913">
    <property type="protein sequence ID" value="WXB76492.1"/>
    <property type="molecule type" value="Genomic_DNA"/>
</dbReference>
<evidence type="ECO:0000256" key="7">
    <source>
        <dbReference type="ARBA" id="ARBA00023136"/>
    </source>
</evidence>
<keyword evidence="11" id="KW-1185">Reference proteome</keyword>
<dbReference type="InterPro" id="IPR000522">
    <property type="entry name" value="ABC_transptr_permease_BtuC"/>
</dbReference>
<evidence type="ECO:0000256" key="8">
    <source>
        <dbReference type="SAM" id="MobiDB-lite"/>
    </source>
</evidence>
<dbReference type="SUPFAM" id="SSF81345">
    <property type="entry name" value="ABC transporter involved in vitamin B12 uptake, BtuC"/>
    <property type="match status" value="1"/>
</dbReference>
<dbReference type="InterPro" id="IPR037294">
    <property type="entry name" value="ABC_BtuC-like"/>
</dbReference>
<comment type="subcellular location">
    <subcellularLocation>
        <location evidence="1">Cell membrane</location>
        <topology evidence="1">Multi-pass membrane protein</topology>
    </subcellularLocation>
</comment>
<dbReference type="PANTHER" id="PTHR30472">
    <property type="entry name" value="FERRIC ENTEROBACTIN TRANSPORT SYSTEM PERMEASE PROTEIN"/>
    <property type="match status" value="1"/>
</dbReference>
<evidence type="ECO:0000256" key="1">
    <source>
        <dbReference type="ARBA" id="ARBA00004651"/>
    </source>
</evidence>
<sequence length="352" mass="37920">MAEAPTRERLTPPTGSLLTERASGPLPTARARRRYRIVVTTLLVLAVGFGIGLLAWDNPMPVGSDGFWRIAQLRATMVMVMLVVAFCQAVATVSFQTATNNRIVTPSIMGFEALYVAVQTAAVYVLGVAGAGLLKGLPQFVLMVVLMVGLSCALYGWLLSGRYGNIQIMLLIGIIIGGGLASVASFMRRLLSPSEFDVLTARMFGSMASAEASYLPVAIPLCLAAGGALWWQAKRLNVVALGRETSTNLGLNHRREIMRVLFLISILMAVSTALVGPMTFLGFLVATLAYQFADTFDHHHLFPVAVLIGFVVLAGSYFVLKNVFYAEGVVSIIIEMIGGSVFLFVILRKGRL</sequence>
<organism evidence="10 11">
    <name type="scientific">Janibacter alittae</name>
    <dbReference type="NCBI Taxonomy" id="3115209"/>
    <lineage>
        <taxon>Bacteria</taxon>
        <taxon>Bacillati</taxon>
        <taxon>Actinomycetota</taxon>
        <taxon>Actinomycetes</taxon>
        <taxon>Micrococcales</taxon>
        <taxon>Intrasporangiaceae</taxon>
        <taxon>Janibacter</taxon>
    </lineage>
</organism>
<feature type="transmembrane region" description="Helical" evidence="9">
    <location>
        <begin position="166"/>
        <end position="187"/>
    </location>
</feature>
<feature type="transmembrane region" description="Helical" evidence="9">
    <location>
        <begin position="212"/>
        <end position="231"/>
    </location>
</feature>
<feature type="region of interest" description="Disordered" evidence="8">
    <location>
        <begin position="1"/>
        <end position="25"/>
    </location>
</feature>
<accession>A0ABZ2MHJ2</accession>
<dbReference type="RefSeq" id="WP_338749519.1">
    <property type="nucleotide sequence ID" value="NZ_CP144913.1"/>
</dbReference>
<keyword evidence="4" id="KW-1003">Cell membrane</keyword>
<feature type="transmembrane region" description="Helical" evidence="9">
    <location>
        <begin position="260"/>
        <end position="289"/>
    </location>
</feature>
<gene>
    <name evidence="10" type="ORF">V1351_00105</name>
</gene>
<proteinExistence type="inferred from homology"/>
<keyword evidence="6 9" id="KW-1133">Transmembrane helix</keyword>
<evidence type="ECO:0000313" key="10">
    <source>
        <dbReference type="EMBL" id="WXB76492.1"/>
    </source>
</evidence>
<dbReference type="Gene3D" id="1.10.3470.10">
    <property type="entry name" value="ABC transporter involved in vitamin B12 uptake, BtuC"/>
    <property type="match status" value="1"/>
</dbReference>